<protein>
    <submittedName>
        <fullName evidence="3">Tetratricopeptide repeat protein</fullName>
    </submittedName>
</protein>
<feature type="transmembrane region" description="Helical" evidence="2">
    <location>
        <begin position="308"/>
        <end position="329"/>
    </location>
</feature>
<feature type="transmembrane region" description="Helical" evidence="2">
    <location>
        <begin position="362"/>
        <end position="379"/>
    </location>
</feature>
<evidence type="ECO:0000256" key="1">
    <source>
        <dbReference type="PROSITE-ProRule" id="PRU00339"/>
    </source>
</evidence>
<dbReference type="Proteomes" id="UP001528912">
    <property type="component" value="Unassembled WGS sequence"/>
</dbReference>
<dbReference type="SUPFAM" id="SSF48452">
    <property type="entry name" value="TPR-like"/>
    <property type="match status" value="1"/>
</dbReference>
<feature type="repeat" description="TPR" evidence="1">
    <location>
        <begin position="141"/>
        <end position="174"/>
    </location>
</feature>
<dbReference type="SMART" id="SM00028">
    <property type="entry name" value="TPR"/>
    <property type="match status" value="6"/>
</dbReference>
<name>A0ABT6C8U8_9MICO</name>
<dbReference type="RefSeq" id="WP_277191930.1">
    <property type="nucleotide sequence ID" value="NZ_JAROAV010000028.1"/>
</dbReference>
<proteinExistence type="predicted"/>
<comment type="caution">
    <text evidence="3">The sequence shown here is derived from an EMBL/GenBank/DDBJ whole genome shotgun (WGS) entry which is preliminary data.</text>
</comment>
<organism evidence="3 4">
    <name type="scientific">Luteipulveratus flavus</name>
    <dbReference type="NCBI Taxonomy" id="3031728"/>
    <lineage>
        <taxon>Bacteria</taxon>
        <taxon>Bacillati</taxon>
        <taxon>Actinomycetota</taxon>
        <taxon>Actinomycetes</taxon>
        <taxon>Micrococcales</taxon>
        <taxon>Dermacoccaceae</taxon>
        <taxon>Luteipulveratus</taxon>
    </lineage>
</organism>
<accession>A0ABT6C8U8</accession>
<dbReference type="PANTHER" id="PTHR44216:SF3">
    <property type="entry name" value="PROTEIN O-MANNOSYL-TRANSFERASE TMTC2"/>
    <property type="match status" value="1"/>
</dbReference>
<keyword evidence="2" id="KW-0812">Transmembrane</keyword>
<sequence length="403" mass="42749">MTDTTEAAWSRGRTLLDLGRAVEAEAQLRAALATDPGNSAVLADLGRALVTQSRWDDARSVAQSALTADPHNLSALLVLSQAQRATGALHEALTTVRSALRAAPEVAALHLQEGAILLEDDRPQEALSSLERARRLAPEDPDVLVCAAAALAELNRHDEAVATVRAALSLDPENETAHAVLGQLTLRRGGGRDAVDAYRTAVRLDPVDETNREGLALALKSRNPLYGQLLRYSGWLDGLPAAARWGILLAPLFLTRLLEPFDHQTWARVVIGLVIVLVALTWTLEPLMNTVLLCGRRSRALLPRTTRLTTVAFLVFLALGVGCAVAQAVEGQGSYAFATVGCALWAFAAGSAHLVAPRRQRVAIALVGAGALLAVVAVATLASPVLVVLFLTGGAMLWFVRLA</sequence>
<reference evidence="3 4" key="1">
    <citation type="submission" date="2023-03" db="EMBL/GenBank/DDBJ databases">
        <title>YIM 133296 draft genome.</title>
        <authorList>
            <person name="Xiong L."/>
        </authorList>
    </citation>
    <scope>NUCLEOTIDE SEQUENCE [LARGE SCALE GENOMIC DNA]</scope>
    <source>
        <strain evidence="3 4">YIM 133296</strain>
    </source>
</reference>
<evidence type="ECO:0000313" key="3">
    <source>
        <dbReference type="EMBL" id="MDF8264459.1"/>
    </source>
</evidence>
<dbReference type="PROSITE" id="PS50005">
    <property type="entry name" value="TPR"/>
    <property type="match status" value="4"/>
</dbReference>
<keyword evidence="2" id="KW-0472">Membrane</keyword>
<evidence type="ECO:0000313" key="4">
    <source>
        <dbReference type="Proteomes" id="UP001528912"/>
    </source>
</evidence>
<dbReference type="InterPro" id="IPR019734">
    <property type="entry name" value="TPR_rpt"/>
</dbReference>
<dbReference type="PANTHER" id="PTHR44216">
    <property type="entry name" value="PROTEIN O-MANNOSYL-TRANSFERASE TMTC2"/>
    <property type="match status" value="1"/>
</dbReference>
<keyword evidence="4" id="KW-1185">Reference proteome</keyword>
<dbReference type="InterPro" id="IPR052384">
    <property type="entry name" value="TMTC_O-mannosyltransferase"/>
</dbReference>
<keyword evidence="2" id="KW-1133">Transmembrane helix</keyword>
<feature type="repeat" description="TPR" evidence="1">
    <location>
        <begin position="107"/>
        <end position="140"/>
    </location>
</feature>
<feature type="transmembrane region" description="Helical" evidence="2">
    <location>
        <begin position="335"/>
        <end position="355"/>
    </location>
</feature>
<gene>
    <name evidence="3" type="ORF">P4R38_09405</name>
</gene>
<dbReference type="Pfam" id="PF13432">
    <property type="entry name" value="TPR_16"/>
    <property type="match status" value="2"/>
</dbReference>
<dbReference type="InterPro" id="IPR011990">
    <property type="entry name" value="TPR-like_helical_dom_sf"/>
</dbReference>
<feature type="transmembrane region" description="Helical" evidence="2">
    <location>
        <begin position="385"/>
        <end position="402"/>
    </location>
</feature>
<keyword evidence="1" id="KW-0802">TPR repeat</keyword>
<dbReference type="Gene3D" id="1.25.40.10">
    <property type="entry name" value="Tetratricopeptide repeat domain"/>
    <property type="match status" value="1"/>
</dbReference>
<evidence type="ECO:0000256" key="2">
    <source>
        <dbReference type="SAM" id="Phobius"/>
    </source>
</evidence>
<dbReference type="EMBL" id="JAROAV010000028">
    <property type="protein sequence ID" value="MDF8264459.1"/>
    <property type="molecule type" value="Genomic_DNA"/>
</dbReference>
<dbReference type="Pfam" id="PF14559">
    <property type="entry name" value="TPR_19"/>
    <property type="match status" value="1"/>
</dbReference>
<feature type="repeat" description="TPR" evidence="1">
    <location>
        <begin position="175"/>
        <end position="208"/>
    </location>
</feature>
<feature type="transmembrane region" description="Helical" evidence="2">
    <location>
        <begin position="266"/>
        <end position="287"/>
    </location>
</feature>
<feature type="repeat" description="TPR" evidence="1">
    <location>
        <begin position="39"/>
        <end position="72"/>
    </location>
</feature>